<feature type="chain" id="PRO_5046123904" description="Lipoprotein" evidence="1">
    <location>
        <begin position="24"/>
        <end position="141"/>
    </location>
</feature>
<evidence type="ECO:0000313" key="2">
    <source>
        <dbReference type="EMBL" id="MFC4009759.1"/>
    </source>
</evidence>
<evidence type="ECO:0000256" key="1">
    <source>
        <dbReference type="SAM" id="SignalP"/>
    </source>
</evidence>
<organism evidence="2 3">
    <name type="scientific">Nonomuraea purpurea</name>
    <dbReference type="NCBI Taxonomy" id="1849276"/>
    <lineage>
        <taxon>Bacteria</taxon>
        <taxon>Bacillati</taxon>
        <taxon>Actinomycetota</taxon>
        <taxon>Actinomycetes</taxon>
        <taxon>Streptosporangiales</taxon>
        <taxon>Streptosporangiaceae</taxon>
        <taxon>Nonomuraea</taxon>
    </lineage>
</organism>
<keyword evidence="1" id="KW-0732">Signal</keyword>
<dbReference type="PROSITE" id="PS51257">
    <property type="entry name" value="PROKAR_LIPOPROTEIN"/>
    <property type="match status" value="1"/>
</dbReference>
<dbReference type="EMBL" id="JBHSBI010000010">
    <property type="protein sequence ID" value="MFC4009759.1"/>
    <property type="molecule type" value="Genomic_DNA"/>
</dbReference>
<proteinExistence type="predicted"/>
<reference evidence="3" key="1">
    <citation type="journal article" date="2019" name="Int. J. Syst. Evol. Microbiol.">
        <title>The Global Catalogue of Microorganisms (GCM) 10K type strain sequencing project: providing services to taxonomists for standard genome sequencing and annotation.</title>
        <authorList>
            <consortium name="The Broad Institute Genomics Platform"/>
            <consortium name="The Broad Institute Genome Sequencing Center for Infectious Disease"/>
            <person name="Wu L."/>
            <person name="Ma J."/>
        </authorList>
    </citation>
    <scope>NUCLEOTIDE SEQUENCE [LARGE SCALE GENOMIC DNA]</scope>
    <source>
        <strain evidence="3">TBRC 1276</strain>
    </source>
</reference>
<evidence type="ECO:0008006" key="4">
    <source>
        <dbReference type="Google" id="ProtNLM"/>
    </source>
</evidence>
<sequence length="141" mass="15503">MTTFPRLAAFALLAGLVAGCSSGGWSDYAAAGKNQPPQPATPQTIEQLSQKVGCKPKMQVETNDLRTGYCKTEEGEFFVNTFSSEKLKDEWMDQAPEYNPHLVGPRWTVLGPLKVLEALKIPLSGDLHMMDHRVSQSPKPN</sequence>
<comment type="caution">
    <text evidence="2">The sequence shown here is derived from an EMBL/GenBank/DDBJ whole genome shotgun (WGS) entry which is preliminary data.</text>
</comment>
<protein>
    <recommendedName>
        <fullName evidence="4">Lipoprotein</fullName>
    </recommendedName>
</protein>
<gene>
    <name evidence="2" type="ORF">ACFOY2_21200</name>
</gene>
<dbReference type="Proteomes" id="UP001595851">
    <property type="component" value="Unassembled WGS sequence"/>
</dbReference>
<feature type="signal peptide" evidence="1">
    <location>
        <begin position="1"/>
        <end position="23"/>
    </location>
</feature>
<keyword evidence="3" id="KW-1185">Reference proteome</keyword>
<accession>A0ABV8GA77</accession>
<evidence type="ECO:0000313" key="3">
    <source>
        <dbReference type="Proteomes" id="UP001595851"/>
    </source>
</evidence>
<dbReference type="RefSeq" id="WP_379529779.1">
    <property type="nucleotide sequence ID" value="NZ_JBHSBI010000010.1"/>
</dbReference>
<name>A0ABV8GA77_9ACTN</name>